<accession>A0A1X6YC57</accession>
<comment type="similarity">
    <text evidence="2 9">Belongs to the membrane fusion protein (MFP) (TC 8.A.1) family.</text>
</comment>
<evidence type="ECO:0000256" key="9">
    <source>
        <dbReference type="RuleBase" id="RU365093"/>
    </source>
</evidence>
<protein>
    <recommendedName>
        <fullName evidence="9">Membrane fusion protein (MFP) family protein</fullName>
    </recommendedName>
</protein>
<evidence type="ECO:0000256" key="5">
    <source>
        <dbReference type="ARBA" id="ARBA00022519"/>
    </source>
</evidence>
<keyword evidence="3 9" id="KW-0813">Transport</keyword>
<dbReference type="PANTHER" id="PTHR30386">
    <property type="entry name" value="MEMBRANE FUSION SUBUNIT OF EMRAB-TOLC MULTIDRUG EFFLUX PUMP"/>
    <property type="match status" value="1"/>
</dbReference>
<evidence type="ECO:0000256" key="1">
    <source>
        <dbReference type="ARBA" id="ARBA00004377"/>
    </source>
</evidence>
<evidence type="ECO:0000256" key="10">
    <source>
        <dbReference type="SAM" id="Coils"/>
    </source>
</evidence>
<evidence type="ECO:0000256" key="4">
    <source>
        <dbReference type="ARBA" id="ARBA00022475"/>
    </source>
</evidence>
<feature type="domain" description="AprE-like beta-barrel" evidence="11">
    <location>
        <begin position="281"/>
        <end position="375"/>
    </location>
</feature>
<gene>
    <name evidence="12" type="primary">prsE_1</name>
    <name evidence="12" type="ORF">ROH8110_00477</name>
</gene>
<dbReference type="Gene3D" id="2.40.30.170">
    <property type="match status" value="1"/>
</dbReference>
<keyword evidence="13" id="KW-1185">Reference proteome</keyword>
<reference evidence="12 13" key="1">
    <citation type="submission" date="2017-03" db="EMBL/GenBank/DDBJ databases">
        <authorList>
            <person name="Afonso C.L."/>
            <person name="Miller P.J."/>
            <person name="Scott M.A."/>
            <person name="Spackman E."/>
            <person name="Goraichik I."/>
            <person name="Dimitrov K.M."/>
            <person name="Suarez D.L."/>
            <person name="Swayne D.E."/>
        </authorList>
    </citation>
    <scope>NUCLEOTIDE SEQUENCE [LARGE SCALE GENOMIC DNA]</scope>
    <source>
        <strain evidence="12 13">CECT 8110</strain>
    </source>
</reference>
<dbReference type="OrthoDB" id="9810980at2"/>
<dbReference type="GO" id="GO:0005886">
    <property type="term" value="C:plasma membrane"/>
    <property type="evidence" value="ECO:0007669"/>
    <property type="project" value="UniProtKB-SubCell"/>
</dbReference>
<evidence type="ECO:0000256" key="8">
    <source>
        <dbReference type="ARBA" id="ARBA00023136"/>
    </source>
</evidence>
<keyword evidence="6 9" id="KW-0812">Transmembrane</keyword>
<dbReference type="AlphaFoldDB" id="A0A1X6YC57"/>
<name>A0A1X6YC57_9RHOB</name>
<evidence type="ECO:0000256" key="3">
    <source>
        <dbReference type="ARBA" id="ARBA00022448"/>
    </source>
</evidence>
<dbReference type="GO" id="GO:0009306">
    <property type="term" value="P:protein secretion"/>
    <property type="evidence" value="ECO:0007669"/>
    <property type="project" value="InterPro"/>
</dbReference>
<keyword evidence="8 9" id="KW-0472">Membrane</keyword>
<evidence type="ECO:0000313" key="13">
    <source>
        <dbReference type="Proteomes" id="UP000193207"/>
    </source>
</evidence>
<evidence type="ECO:0000256" key="2">
    <source>
        <dbReference type="ARBA" id="ARBA00009477"/>
    </source>
</evidence>
<keyword evidence="10" id="KW-0175">Coiled coil</keyword>
<dbReference type="PANTHER" id="PTHR30386:SF26">
    <property type="entry name" value="TRANSPORT PROTEIN COMB"/>
    <property type="match status" value="1"/>
</dbReference>
<dbReference type="PRINTS" id="PR01490">
    <property type="entry name" value="RTXTOXIND"/>
</dbReference>
<organism evidence="12 13">
    <name type="scientific">Roseovarius halotolerans</name>
    <dbReference type="NCBI Taxonomy" id="505353"/>
    <lineage>
        <taxon>Bacteria</taxon>
        <taxon>Pseudomonadati</taxon>
        <taxon>Pseudomonadota</taxon>
        <taxon>Alphaproteobacteria</taxon>
        <taxon>Rhodobacterales</taxon>
        <taxon>Roseobacteraceae</taxon>
        <taxon>Roseovarius</taxon>
    </lineage>
</organism>
<dbReference type="InterPro" id="IPR010129">
    <property type="entry name" value="T1SS_HlyD"/>
</dbReference>
<dbReference type="InterPro" id="IPR050739">
    <property type="entry name" value="MFP"/>
</dbReference>
<sequence>MAAAASSTDLARQFNARLRGSSLMIRLCAGVVGLFLLWSAFAWLDEIVRADGEIISSSRPQIIQNLEGGILSELLVQEGDVVARGAVLARLHGTQFKSSVEDLRDQITAHDIRRLRLEAELAGQFDFDIPAKLAARSPEMAASEKVLLKARQEDFVKRSQGARKVLAQAAEERRLLEDLLAKKIVALIEVTRARKEHADAEKRYDEIVTQTELERAQEYSDTLKELATLRQNLSASLDQLERTVLTSPMRGIVNNLNVTTIGGVVRPGEQIMEIIPLDEELLVEARVAPQNIANIRPGQAATIKLSAYDYTIHGTLKGKVDVISADTFEDENTRAPDGDPHYKVRLRLDLSDLSPRQSAIELRPGMQAQVELHTGEKTVLQYLLKPLFKSREAMHEP</sequence>
<feature type="coiled-coil region" evidence="10">
    <location>
        <begin position="162"/>
        <end position="243"/>
    </location>
</feature>
<feature type="transmembrane region" description="Helical" evidence="9">
    <location>
        <begin position="23"/>
        <end position="44"/>
    </location>
</feature>
<evidence type="ECO:0000256" key="6">
    <source>
        <dbReference type="ARBA" id="ARBA00022692"/>
    </source>
</evidence>
<comment type="subcellular location">
    <subcellularLocation>
        <location evidence="1 9">Cell inner membrane</location>
        <topology evidence="1 9">Single-pass membrane protein</topology>
    </subcellularLocation>
</comment>
<dbReference type="EMBL" id="FWFU01000001">
    <property type="protein sequence ID" value="SLN17221.1"/>
    <property type="molecule type" value="Genomic_DNA"/>
</dbReference>
<proteinExistence type="inferred from homology"/>
<dbReference type="Proteomes" id="UP000193207">
    <property type="component" value="Unassembled WGS sequence"/>
</dbReference>
<dbReference type="Gene3D" id="2.40.50.100">
    <property type="match status" value="1"/>
</dbReference>
<evidence type="ECO:0000259" key="11">
    <source>
        <dbReference type="Pfam" id="PF26002"/>
    </source>
</evidence>
<dbReference type="PROSITE" id="PS00543">
    <property type="entry name" value="HLYD_FAMILY"/>
    <property type="match status" value="1"/>
</dbReference>
<dbReference type="InterPro" id="IPR058982">
    <property type="entry name" value="Beta-barrel_AprE"/>
</dbReference>
<dbReference type="NCBIfam" id="TIGR01843">
    <property type="entry name" value="type_I_hlyD"/>
    <property type="match status" value="1"/>
</dbReference>
<dbReference type="Pfam" id="PF26002">
    <property type="entry name" value="Beta-barrel_AprE"/>
    <property type="match status" value="1"/>
</dbReference>
<evidence type="ECO:0000313" key="12">
    <source>
        <dbReference type="EMBL" id="SLN17221.1"/>
    </source>
</evidence>
<evidence type="ECO:0000256" key="7">
    <source>
        <dbReference type="ARBA" id="ARBA00022989"/>
    </source>
</evidence>
<dbReference type="RefSeq" id="WP_085816171.1">
    <property type="nucleotide sequence ID" value="NZ_FWFU01000001.1"/>
</dbReference>
<dbReference type="InterPro" id="IPR006144">
    <property type="entry name" value="Secretion_HlyD_CS"/>
</dbReference>
<keyword evidence="5 9" id="KW-0997">Cell inner membrane</keyword>
<keyword evidence="4 9" id="KW-1003">Cell membrane</keyword>
<keyword evidence="7 9" id="KW-1133">Transmembrane helix</keyword>